<evidence type="ECO:0000313" key="3">
    <source>
        <dbReference type="Proteomes" id="UP001159363"/>
    </source>
</evidence>
<keyword evidence="3" id="KW-1185">Reference proteome</keyword>
<feature type="domain" description="PiggyBac transposable element-derived protein" evidence="1">
    <location>
        <begin position="2"/>
        <end position="202"/>
    </location>
</feature>
<dbReference type="PANTHER" id="PTHR47272">
    <property type="entry name" value="DDE_TNP_1_7 DOMAIN-CONTAINING PROTEIN"/>
    <property type="match status" value="1"/>
</dbReference>
<organism evidence="2 3">
    <name type="scientific">Dryococelus australis</name>
    <dbReference type="NCBI Taxonomy" id="614101"/>
    <lineage>
        <taxon>Eukaryota</taxon>
        <taxon>Metazoa</taxon>
        <taxon>Ecdysozoa</taxon>
        <taxon>Arthropoda</taxon>
        <taxon>Hexapoda</taxon>
        <taxon>Insecta</taxon>
        <taxon>Pterygota</taxon>
        <taxon>Neoptera</taxon>
        <taxon>Polyneoptera</taxon>
        <taxon>Phasmatodea</taxon>
        <taxon>Verophasmatodea</taxon>
        <taxon>Anareolatae</taxon>
        <taxon>Phasmatidae</taxon>
        <taxon>Eurycanthinae</taxon>
        <taxon>Dryococelus</taxon>
    </lineage>
</organism>
<reference evidence="2 3" key="1">
    <citation type="submission" date="2023-02" db="EMBL/GenBank/DDBJ databases">
        <title>LHISI_Scaffold_Assembly.</title>
        <authorList>
            <person name="Stuart O.P."/>
            <person name="Cleave R."/>
            <person name="Magrath M.J.L."/>
            <person name="Mikheyev A.S."/>
        </authorList>
    </citation>
    <scope>NUCLEOTIDE SEQUENCE [LARGE SCALE GENOMIC DNA]</scope>
    <source>
        <strain evidence="2">Daus_M_001</strain>
        <tissue evidence="2">Leg muscle</tissue>
    </source>
</reference>
<dbReference type="EMBL" id="JARBHB010000004">
    <property type="protein sequence ID" value="KAJ8887099.1"/>
    <property type="molecule type" value="Genomic_DNA"/>
</dbReference>
<evidence type="ECO:0000259" key="1">
    <source>
        <dbReference type="Pfam" id="PF13843"/>
    </source>
</evidence>
<evidence type="ECO:0000313" key="2">
    <source>
        <dbReference type="EMBL" id="KAJ8887099.1"/>
    </source>
</evidence>
<dbReference type="Pfam" id="PF13843">
    <property type="entry name" value="DDE_Tnp_1_7"/>
    <property type="match status" value="2"/>
</dbReference>
<name>A0ABQ9HRU0_9NEOP</name>
<accession>A0ABQ9HRU0</accession>
<comment type="caution">
    <text evidence="2">The sequence shown here is derived from an EMBL/GenBank/DDBJ whole genome shotgun (WGS) entry which is preliminary data.</text>
</comment>
<proteinExistence type="predicted"/>
<dbReference type="Proteomes" id="UP001159363">
    <property type="component" value="Chromosome X"/>
</dbReference>
<sequence>MNTNYNEMKDFLAIHLYIGIIKLPCYVDYWSEQFRVEKVAGIMSLKRYQTLCKYHHFNDNAMANDDLYYKIVKKNCNAIPNEKQQLIDEKMVPFKGTCAGSRKKYIKLKPKNWGFKIFVRAGSSGIVYDFVVYGGPDTFRQHQFSNNEEIMGLGSKVVLDLCQTISNPALTTVYFDNFFTSLELLCHLHQEYSILALGTIRNVPCPNTVKKYDVHIGRVNVADMLIALYRTPFKPKKCYLTIFGHLLDLCVINAWLLNRREAALMKEKYNDGLKILDRLASAGAPTSVNTKLIKHPSAPHPVMEVRLDKYDHFSICAEKVRCRHCKAGQSRIKCIKCNMTLCLIPVHNCFYEFHHQ</sequence>
<gene>
    <name evidence="2" type="ORF">PR048_013314</name>
</gene>
<dbReference type="InterPro" id="IPR029526">
    <property type="entry name" value="PGBD"/>
</dbReference>
<feature type="domain" description="PiggyBac transposable element-derived protein" evidence="1">
    <location>
        <begin position="203"/>
        <end position="255"/>
    </location>
</feature>
<dbReference type="PANTHER" id="PTHR47272:SF1">
    <property type="entry name" value="PIGGYBAC TRANSPOSABLE ELEMENT-DERIVED PROTEIN 3-LIKE"/>
    <property type="match status" value="1"/>
</dbReference>
<protein>
    <recommendedName>
        <fullName evidence="1">PiggyBac transposable element-derived protein domain-containing protein</fullName>
    </recommendedName>
</protein>